<dbReference type="PaxDb" id="5691-EAN76650"/>
<sequence length="45" mass="5361">MKKKVLLQPLMVYIFVYTNAYDCLFDIFIFLTICFPTSQAKMTLF</sequence>
<name>Q38EX0_TRYB2</name>
<accession>Q38EX0</accession>
<evidence type="ECO:0000313" key="1">
    <source>
        <dbReference type="EMBL" id="EAN76650.1"/>
    </source>
</evidence>
<proteinExistence type="predicted"/>
<evidence type="ECO:0000313" key="2">
    <source>
        <dbReference type="Proteomes" id="UP000008524"/>
    </source>
</evidence>
<keyword evidence="2" id="KW-1185">Reference proteome</keyword>
<dbReference type="AlphaFoldDB" id="Q38EX0"/>
<reference evidence="1 2" key="2">
    <citation type="journal article" date="2005" name="Science">
        <title>The genome of the African trypanosome Trypanosoma brucei.</title>
        <authorList>
            <person name="Berriman M."/>
            <person name="Ghedin E."/>
            <person name="Hertz-Fowler C."/>
            <person name="Blandin G."/>
            <person name="Renauld H."/>
            <person name="Bartholomeu D.C."/>
            <person name="Lennard N.J."/>
            <person name="Caler E."/>
            <person name="Hamlin N.E."/>
            <person name="Haas B."/>
            <person name="Bohme U."/>
            <person name="Hannick L."/>
            <person name="Aslett M.A."/>
            <person name="Shallom J."/>
            <person name="Marcello L."/>
            <person name="Hou L."/>
            <person name="Wickstead B."/>
            <person name="Alsmark U.C."/>
            <person name="Arrowsmith C."/>
            <person name="Atkin R.J."/>
            <person name="Barron A.J."/>
            <person name="Bringaud F."/>
            <person name="Brooks K."/>
            <person name="Carrington M."/>
            <person name="Cherevach I."/>
            <person name="Chillingworth T.J."/>
            <person name="Churcher C."/>
            <person name="Clark L.N."/>
            <person name="Corton C.H."/>
            <person name="Cronin A."/>
            <person name="Davies R.M."/>
            <person name="Doggett J."/>
            <person name="Djikeng A."/>
            <person name="Feldblyum T."/>
            <person name="Field M.C."/>
            <person name="Fraser A."/>
            <person name="Goodhead I."/>
            <person name="Hance Z."/>
            <person name="Harper D."/>
            <person name="Harris B.R."/>
            <person name="Hauser H."/>
            <person name="Hostetler J."/>
            <person name="Ivens A."/>
            <person name="Jagels K."/>
            <person name="Johnson D."/>
            <person name="Johnson J."/>
            <person name="Jones K."/>
            <person name="Kerhornou A.X."/>
            <person name="Koo H."/>
            <person name="Larke N."/>
            <person name="Landfear S."/>
            <person name="Larkin C."/>
            <person name="Leech V."/>
            <person name="Line A."/>
            <person name="Lord A."/>
            <person name="Macleod A."/>
            <person name="Mooney P.J."/>
            <person name="Moule S."/>
            <person name="Martin D.M."/>
            <person name="Morgan G.W."/>
            <person name="Mungall K."/>
            <person name="Norbertczak H."/>
            <person name="Ormond D."/>
            <person name="Pai G."/>
            <person name="Peacock C.S."/>
            <person name="Peterson J."/>
            <person name="Quail M.A."/>
            <person name="Rabbinowitsch E."/>
            <person name="Rajandream M.A."/>
            <person name="Reitter C."/>
            <person name="Salzberg S.L."/>
            <person name="Sanders M."/>
            <person name="Schobel S."/>
            <person name="Sharp S."/>
            <person name="Simmonds M."/>
            <person name="Simpson A.J."/>
            <person name="Tallon L."/>
            <person name="Turner C.M."/>
            <person name="Tait A."/>
            <person name="Tivey A.R."/>
            <person name="Van Aken S."/>
            <person name="Walker D."/>
            <person name="Wanless D."/>
            <person name="Wang S."/>
            <person name="White B."/>
            <person name="White O."/>
            <person name="Whitehead S."/>
            <person name="Woodward J."/>
            <person name="Wortman J."/>
            <person name="Adams M.D."/>
            <person name="Embley T.M."/>
            <person name="Gull K."/>
            <person name="Ullu E."/>
            <person name="Barry J.D."/>
            <person name="Fairlamb A.H."/>
            <person name="Opperdoes F."/>
            <person name="Barrell B.G."/>
            <person name="Donelson J.E."/>
            <person name="Hall N."/>
            <person name="Fraser C.M."/>
            <person name="Melville S.E."/>
            <person name="El-Sayed N.M."/>
        </authorList>
    </citation>
    <scope>NUCLEOTIDE SEQUENCE [LARGE SCALE GENOMIC DNA]</scope>
    <source>
        <strain evidence="1 2">927/4 GUTat10.1</strain>
    </source>
</reference>
<dbReference type="KEGG" id="tbr:Tb09.160.4370"/>
<dbReference type="GeneID" id="3660043"/>
<dbReference type="Proteomes" id="UP000008524">
    <property type="component" value="Chromosome 9"/>
</dbReference>
<organism evidence="1 2">
    <name type="scientific">Trypanosoma brucei brucei (strain 927/4 GUTat10.1)</name>
    <dbReference type="NCBI Taxonomy" id="185431"/>
    <lineage>
        <taxon>Eukaryota</taxon>
        <taxon>Discoba</taxon>
        <taxon>Euglenozoa</taxon>
        <taxon>Kinetoplastea</taxon>
        <taxon>Metakinetoplastina</taxon>
        <taxon>Trypanosomatida</taxon>
        <taxon>Trypanosomatidae</taxon>
        <taxon>Trypanosoma</taxon>
    </lineage>
</organism>
<dbReference type="RefSeq" id="XP_826980.1">
    <property type="nucleotide sequence ID" value="XM_821887.1"/>
</dbReference>
<dbReference type="EMBL" id="CM000207">
    <property type="protein sequence ID" value="EAN76650.1"/>
    <property type="molecule type" value="Genomic_DNA"/>
</dbReference>
<dbReference type="InParanoid" id="Q38EX0"/>
<gene>
    <name evidence="1" type="ORF">Tb09.160.4370</name>
</gene>
<reference evidence="1 2" key="1">
    <citation type="journal article" date="2005" name="Science">
        <title>Comparative genomics of trypanosomatid parasitic protozoa.</title>
        <authorList>
            <person name="El-Sayed N.M."/>
            <person name="Myler P.J."/>
            <person name="Blandin G."/>
            <person name="Berriman M."/>
            <person name="Crabtree J."/>
            <person name="Aggarwal G."/>
            <person name="Caler E."/>
            <person name="Renauld H."/>
            <person name="Worthey E.A."/>
            <person name="Hertz-Fowler C."/>
            <person name="Ghedin E."/>
            <person name="Peacock C."/>
            <person name="Bartholomeu D.C."/>
            <person name="Haas B.J."/>
            <person name="Tran A.N."/>
            <person name="Wortman J.R."/>
            <person name="Alsmark U.C."/>
            <person name="Angiuoli S."/>
            <person name="Anupama A."/>
            <person name="Badger J."/>
            <person name="Bringaud F."/>
            <person name="Cadag E."/>
            <person name="Carlton J.M."/>
            <person name="Cerqueira G.C."/>
            <person name="Creasy T."/>
            <person name="Delcher A.L."/>
            <person name="Djikeng A."/>
            <person name="Embley T.M."/>
            <person name="Hauser C."/>
            <person name="Ivens A.C."/>
            <person name="Kummerfeld S.K."/>
            <person name="Pereira-Leal J.B."/>
            <person name="Nilsson D."/>
            <person name="Peterson J."/>
            <person name="Salzberg S.L."/>
            <person name="Shallom J."/>
            <person name="Silva J.C."/>
            <person name="Sundaram J."/>
            <person name="Westenberger S."/>
            <person name="White O."/>
            <person name="Melville S.E."/>
            <person name="Donelson J.E."/>
            <person name="Andersson B."/>
            <person name="Stuart K.D."/>
            <person name="Hall N."/>
        </authorList>
    </citation>
    <scope>NUCLEOTIDE SEQUENCE [LARGE SCALE GENOMIC DNA]</scope>
    <source>
        <strain evidence="1 2">927/4 GUTat10.1</strain>
    </source>
</reference>
<protein>
    <submittedName>
        <fullName evidence="1">Uncharacterized protein</fullName>
    </submittedName>
</protein>